<organism evidence="8 9">
    <name type="scientific">Actinomadura madurae</name>
    <dbReference type="NCBI Taxonomy" id="1993"/>
    <lineage>
        <taxon>Bacteria</taxon>
        <taxon>Bacillati</taxon>
        <taxon>Actinomycetota</taxon>
        <taxon>Actinomycetes</taxon>
        <taxon>Streptosporangiales</taxon>
        <taxon>Thermomonosporaceae</taxon>
        <taxon>Actinomadura</taxon>
    </lineage>
</organism>
<dbReference type="InterPro" id="IPR019758">
    <property type="entry name" value="Pept_S26A_signal_pept_1_CS"/>
</dbReference>
<evidence type="ECO:0000313" key="8">
    <source>
        <dbReference type="EMBL" id="SFQ22225.1"/>
    </source>
</evidence>
<evidence type="ECO:0000256" key="6">
    <source>
        <dbReference type="PIRSR" id="PIRSR600223-1"/>
    </source>
</evidence>
<evidence type="ECO:0000259" key="7">
    <source>
        <dbReference type="Pfam" id="PF10502"/>
    </source>
</evidence>
<gene>
    <name evidence="8" type="ORF">SAMN04489713_12494</name>
</gene>
<evidence type="ECO:0000256" key="5">
    <source>
        <dbReference type="ARBA" id="ARBA00022801"/>
    </source>
</evidence>
<feature type="domain" description="Peptidase S26" evidence="7">
    <location>
        <begin position="118"/>
        <end position="153"/>
    </location>
</feature>
<evidence type="ECO:0000256" key="3">
    <source>
        <dbReference type="ARBA" id="ARBA00009370"/>
    </source>
</evidence>
<dbReference type="PANTHER" id="PTHR43390">
    <property type="entry name" value="SIGNAL PEPTIDASE I"/>
    <property type="match status" value="1"/>
</dbReference>
<dbReference type="GO" id="GO:0004252">
    <property type="term" value="F:serine-type endopeptidase activity"/>
    <property type="evidence" value="ECO:0007669"/>
    <property type="project" value="InterPro"/>
</dbReference>
<proteinExistence type="inferred from homology"/>
<accession>A0A1I5WR00</accession>
<dbReference type="InterPro" id="IPR036286">
    <property type="entry name" value="LexA/Signal_pep-like_sf"/>
</dbReference>
<dbReference type="PROSITE" id="PS00761">
    <property type="entry name" value="SPASE_I_3"/>
    <property type="match status" value="1"/>
</dbReference>
<keyword evidence="5" id="KW-0378">Hydrolase</keyword>
<dbReference type="EC" id="3.4.21.89" evidence="4"/>
<evidence type="ECO:0000256" key="2">
    <source>
        <dbReference type="ARBA" id="ARBA00004401"/>
    </source>
</evidence>
<dbReference type="EMBL" id="FOVH01000024">
    <property type="protein sequence ID" value="SFQ22225.1"/>
    <property type="molecule type" value="Genomic_DNA"/>
</dbReference>
<reference evidence="8 9" key="1">
    <citation type="submission" date="2016-10" db="EMBL/GenBank/DDBJ databases">
        <authorList>
            <person name="de Groot N.N."/>
        </authorList>
    </citation>
    <scope>NUCLEOTIDE SEQUENCE [LARGE SCALE GENOMIC DNA]</scope>
    <source>
        <strain evidence="8 9">DSM 43067</strain>
    </source>
</reference>
<dbReference type="GO" id="GO:0005886">
    <property type="term" value="C:plasma membrane"/>
    <property type="evidence" value="ECO:0007669"/>
    <property type="project" value="UniProtKB-SubCell"/>
</dbReference>
<feature type="domain" description="Peptidase S26" evidence="7">
    <location>
        <begin position="12"/>
        <end position="105"/>
    </location>
</feature>
<keyword evidence="9" id="KW-1185">Reference proteome</keyword>
<evidence type="ECO:0000256" key="1">
    <source>
        <dbReference type="ARBA" id="ARBA00000677"/>
    </source>
</evidence>
<feature type="active site" evidence="6">
    <location>
        <position position="35"/>
    </location>
</feature>
<comment type="similarity">
    <text evidence="3">Belongs to the peptidase S26 family.</text>
</comment>
<dbReference type="InterPro" id="IPR000223">
    <property type="entry name" value="Pept_S26A_signal_pept_1"/>
</dbReference>
<name>A0A1I5WR00_9ACTN</name>
<evidence type="ECO:0000256" key="4">
    <source>
        <dbReference type="ARBA" id="ARBA00013208"/>
    </source>
</evidence>
<protein>
    <recommendedName>
        <fullName evidence="4">signal peptidase I</fullName>
        <ecNumber evidence="4">3.4.21.89</ecNumber>
    </recommendedName>
</protein>
<dbReference type="PANTHER" id="PTHR43390:SF1">
    <property type="entry name" value="CHLOROPLAST PROCESSING PEPTIDASE"/>
    <property type="match status" value="1"/>
</dbReference>
<dbReference type="GO" id="GO:0009003">
    <property type="term" value="F:signal peptidase activity"/>
    <property type="evidence" value="ECO:0007669"/>
    <property type="project" value="UniProtKB-EC"/>
</dbReference>
<dbReference type="Proteomes" id="UP000183413">
    <property type="component" value="Unassembled WGS sequence"/>
</dbReference>
<sequence length="164" mass="17092">MTGTVLAAAAALAGTAALIAWLRRRYVVIDVDGQSMRPTLDAGDRVLVRRRSLRHVRAGDIVVVENTARQGTDRRPSAAAHGRRGGSGHAWVIKRAAAVPGDPVPASLAARVSAPAGTPVPDGRMLILGDNTMASFDSRHYGYLSGAGVLGVVIRRLKAPGKTG</sequence>
<dbReference type="eggNOG" id="COG0681">
    <property type="taxonomic scope" value="Bacteria"/>
</dbReference>
<dbReference type="SUPFAM" id="SSF51306">
    <property type="entry name" value="LexA/Signal peptidase"/>
    <property type="match status" value="1"/>
</dbReference>
<dbReference type="InParanoid" id="A0A1I5WR00"/>
<feature type="active site" evidence="6">
    <location>
        <position position="94"/>
    </location>
</feature>
<dbReference type="RefSeq" id="WP_075024515.1">
    <property type="nucleotide sequence ID" value="NZ_FOVH01000024.1"/>
</dbReference>
<dbReference type="AlphaFoldDB" id="A0A1I5WR00"/>
<comment type="catalytic activity">
    <reaction evidence="1">
        <text>Cleavage of hydrophobic, N-terminal signal or leader sequences from secreted and periplasmic proteins.</text>
        <dbReference type="EC" id="3.4.21.89"/>
    </reaction>
</comment>
<evidence type="ECO:0000313" key="9">
    <source>
        <dbReference type="Proteomes" id="UP000183413"/>
    </source>
</evidence>
<dbReference type="GO" id="GO:0006465">
    <property type="term" value="P:signal peptide processing"/>
    <property type="evidence" value="ECO:0007669"/>
    <property type="project" value="InterPro"/>
</dbReference>
<dbReference type="PRINTS" id="PR00727">
    <property type="entry name" value="LEADERPTASE"/>
</dbReference>
<dbReference type="InterPro" id="IPR019533">
    <property type="entry name" value="Peptidase_S26"/>
</dbReference>
<comment type="subcellular location">
    <subcellularLocation>
        <location evidence="2">Cell membrane</location>
        <topology evidence="2">Single-pass type II membrane protein</topology>
    </subcellularLocation>
</comment>
<dbReference type="STRING" id="1993.SAMN04489713_12494"/>
<dbReference type="Gene3D" id="2.10.109.10">
    <property type="entry name" value="Umud Fragment, subunit A"/>
    <property type="match status" value="1"/>
</dbReference>
<dbReference type="CDD" id="cd06530">
    <property type="entry name" value="S26_SPase_I"/>
    <property type="match status" value="1"/>
</dbReference>
<dbReference type="Pfam" id="PF10502">
    <property type="entry name" value="Peptidase_S26"/>
    <property type="match status" value="2"/>
</dbReference>